<reference evidence="2" key="1">
    <citation type="submission" date="2020-11" db="EMBL/GenBank/DDBJ databases">
        <authorList>
            <consortium name="DOE Joint Genome Institute"/>
            <person name="Ahrendt S."/>
            <person name="Riley R."/>
            <person name="Andreopoulos W."/>
            <person name="Labutti K."/>
            <person name="Pangilinan J."/>
            <person name="Ruiz-Duenas F.J."/>
            <person name="Barrasa J.M."/>
            <person name="Sanchez-Garcia M."/>
            <person name="Camarero S."/>
            <person name="Miyauchi S."/>
            <person name="Serrano A."/>
            <person name="Linde D."/>
            <person name="Babiker R."/>
            <person name="Drula E."/>
            <person name="Ayuso-Fernandez I."/>
            <person name="Pacheco R."/>
            <person name="Padilla G."/>
            <person name="Ferreira P."/>
            <person name="Barriuso J."/>
            <person name="Kellner H."/>
            <person name="Castanera R."/>
            <person name="Alfaro M."/>
            <person name="Ramirez L."/>
            <person name="Pisabarro A.G."/>
            <person name="Kuo A."/>
            <person name="Tritt A."/>
            <person name="Lipzen A."/>
            <person name="He G."/>
            <person name="Yan M."/>
            <person name="Ng V."/>
            <person name="Cullen D."/>
            <person name="Martin F."/>
            <person name="Rosso M.-N."/>
            <person name="Henrissat B."/>
            <person name="Hibbett D."/>
            <person name="Martinez A.T."/>
            <person name="Grigoriev I.V."/>
        </authorList>
    </citation>
    <scope>NUCLEOTIDE SEQUENCE</scope>
    <source>
        <strain evidence="2">AH 40177</strain>
    </source>
</reference>
<dbReference type="AlphaFoldDB" id="A0A9P5Q4D9"/>
<keyword evidence="3" id="KW-1185">Reference proteome</keyword>
<gene>
    <name evidence="2" type="ORF">BDP27DRAFT_1359508</name>
</gene>
<proteinExistence type="predicted"/>
<feature type="region of interest" description="Disordered" evidence="1">
    <location>
        <begin position="381"/>
        <end position="405"/>
    </location>
</feature>
<organism evidence="2 3">
    <name type="scientific">Rhodocollybia butyracea</name>
    <dbReference type="NCBI Taxonomy" id="206335"/>
    <lineage>
        <taxon>Eukaryota</taxon>
        <taxon>Fungi</taxon>
        <taxon>Dikarya</taxon>
        <taxon>Basidiomycota</taxon>
        <taxon>Agaricomycotina</taxon>
        <taxon>Agaricomycetes</taxon>
        <taxon>Agaricomycetidae</taxon>
        <taxon>Agaricales</taxon>
        <taxon>Marasmiineae</taxon>
        <taxon>Omphalotaceae</taxon>
        <taxon>Rhodocollybia</taxon>
    </lineage>
</organism>
<protein>
    <submittedName>
        <fullName evidence="2">Uncharacterized protein</fullName>
    </submittedName>
</protein>
<comment type="caution">
    <text evidence="2">The sequence shown here is derived from an EMBL/GenBank/DDBJ whole genome shotgun (WGS) entry which is preliminary data.</text>
</comment>
<evidence type="ECO:0000313" key="2">
    <source>
        <dbReference type="EMBL" id="KAF9074407.1"/>
    </source>
</evidence>
<feature type="region of interest" description="Disordered" evidence="1">
    <location>
        <begin position="76"/>
        <end position="96"/>
    </location>
</feature>
<accession>A0A9P5Q4D9</accession>
<evidence type="ECO:0000256" key="1">
    <source>
        <dbReference type="SAM" id="MobiDB-lite"/>
    </source>
</evidence>
<sequence>MVSNLPFDIILVILENLPLPSASSSYSKDEFQEGTRGRNALYCCSLANRDLSEAAGMILYRSVNLHINQEVESSWTGETGKLPHTEENENENDLPPTPHPLLSLVSYPDKLHKYVRNLLVTGSLSMLTPGPTTNRLPALLATAIRILTSGSECILQTIRFIPERCHPGTFVESLKFAFDDEEKVRILAQIGSMSPDSGLMLRKITLENPTRILLQMLGGRLDGNAEEAWLLRLQGNLLELHLTNNCGSITPGVLNSFVPYFHNLESFSIGISYSLEDKDVFAALSKLDKLKIIKVRWYLQLNSPPPSVFIEEWPLIALEVLEVGFSSHTLRVVLPPDFDPNHTHYWEPILSPGNALCPLCTWVAKVTAGSPKLRDVVFINEDDDDEEDSVDDYGESEDENVDEDEVDRVMHIMSMMRDMSIREVGLGLEERIVEEDDQ</sequence>
<evidence type="ECO:0000313" key="3">
    <source>
        <dbReference type="Proteomes" id="UP000772434"/>
    </source>
</evidence>
<dbReference type="OrthoDB" id="3264508at2759"/>
<dbReference type="Proteomes" id="UP000772434">
    <property type="component" value="Unassembled WGS sequence"/>
</dbReference>
<name>A0A9P5Q4D9_9AGAR</name>
<dbReference type="EMBL" id="JADNRY010000013">
    <property type="protein sequence ID" value="KAF9074407.1"/>
    <property type="molecule type" value="Genomic_DNA"/>
</dbReference>